<evidence type="ECO:0000313" key="5">
    <source>
        <dbReference type="EMBL" id="MBM7570384.1"/>
    </source>
</evidence>
<comment type="caution">
    <text evidence="5">The sequence shown here is derived from an EMBL/GenBank/DDBJ whole genome shotgun (WGS) entry which is preliminary data.</text>
</comment>
<keyword evidence="3" id="KW-0804">Transcription</keyword>
<dbReference type="PANTHER" id="PTHR33154:SF38">
    <property type="entry name" value="HTH ARSR-TYPE DOMAIN-CONTAINING PROTEIN"/>
    <property type="match status" value="1"/>
</dbReference>
<dbReference type="EMBL" id="JAFBDR010000003">
    <property type="protein sequence ID" value="MBM7570384.1"/>
    <property type="molecule type" value="Genomic_DNA"/>
</dbReference>
<gene>
    <name evidence="5" type="ORF">JOC48_000862</name>
</gene>
<name>A0ABS2MWW0_9BACI</name>
<reference evidence="5 6" key="1">
    <citation type="submission" date="2021-01" db="EMBL/GenBank/DDBJ databases">
        <title>Genomic Encyclopedia of Type Strains, Phase IV (KMG-IV): sequencing the most valuable type-strain genomes for metagenomic binning, comparative biology and taxonomic classification.</title>
        <authorList>
            <person name="Goeker M."/>
        </authorList>
    </citation>
    <scope>NUCLEOTIDE SEQUENCE [LARGE SCALE GENOMIC DNA]</scope>
    <source>
        <strain evidence="5 6">DSM 23711</strain>
    </source>
</reference>
<dbReference type="InterPro" id="IPR011991">
    <property type="entry name" value="ArsR-like_HTH"/>
</dbReference>
<dbReference type="InterPro" id="IPR036390">
    <property type="entry name" value="WH_DNA-bd_sf"/>
</dbReference>
<dbReference type="SUPFAM" id="SSF46785">
    <property type="entry name" value="Winged helix' DNA-binding domain"/>
    <property type="match status" value="1"/>
</dbReference>
<accession>A0ABS2MWW0</accession>
<dbReference type="Pfam" id="PF01022">
    <property type="entry name" value="HTH_5"/>
    <property type="match status" value="1"/>
</dbReference>
<dbReference type="RefSeq" id="WP_204497800.1">
    <property type="nucleotide sequence ID" value="NZ_JAFBDR010000003.1"/>
</dbReference>
<dbReference type="InterPro" id="IPR051081">
    <property type="entry name" value="HTH_MetalResp_TranReg"/>
</dbReference>
<keyword evidence="1" id="KW-0805">Transcription regulation</keyword>
<sequence>MLELSIKKPENLRKVAHALSSKVRLQIIDYLNKGNMNIHQLAESLDIPVSTTASHIKVLEESGLILTELRPGSRGAMKVCTRNFDDIHIQLNSKKSYTADYKVFELDMPIGQYVDFEVAPTCGMANHDGFLIPEDEPVHFYSPDRSKAQLIWTRKGYFEYKFPLVIPPDSTVKSVQLSMEICSEAPNHDHNWPSDITVWINGVDIGTWTSPGDYGDRPGKLNPEYWAESTSTQYGSLKTWKIASEKSMIDDFHLSDVTVDDLGILDQNFMSFKIGIKDEAIHKGGINLFGREFGDHPQDIKLKIEFL</sequence>
<evidence type="ECO:0000259" key="4">
    <source>
        <dbReference type="SMART" id="SM00418"/>
    </source>
</evidence>
<dbReference type="InterPro" id="IPR001845">
    <property type="entry name" value="HTH_ArsR_DNA-bd_dom"/>
</dbReference>
<dbReference type="CDD" id="cd00090">
    <property type="entry name" value="HTH_ARSR"/>
    <property type="match status" value="1"/>
</dbReference>
<dbReference type="SMART" id="SM00418">
    <property type="entry name" value="HTH_ARSR"/>
    <property type="match status" value="1"/>
</dbReference>
<dbReference type="Gene3D" id="1.10.10.10">
    <property type="entry name" value="Winged helix-like DNA-binding domain superfamily/Winged helix DNA-binding domain"/>
    <property type="match status" value="1"/>
</dbReference>
<proteinExistence type="predicted"/>
<evidence type="ECO:0000256" key="2">
    <source>
        <dbReference type="ARBA" id="ARBA00023125"/>
    </source>
</evidence>
<organism evidence="5 6">
    <name type="scientific">Aquibacillus albus</name>
    <dbReference type="NCBI Taxonomy" id="1168171"/>
    <lineage>
        <taxon>Bacteria</taxon>
        <taxon>Bacillati</taxon>
        <taxon>Bacillota</taxon>
        <taxon>Bacilli</taxon>
        <taxon>Bacillales</taxon>
        <taxon>Bacillaceae</taxon>
        <taxon>Aquibacillus</taxon>
    </lineage>
</organism>
<keyword evidence="2" id="KW-0238">DNA-binding</keyword>
<protein>
    <submittedName>
        <fullName evidence="5">Transcriptional regulator</fullName>
    </submittedName>
</protein>
<keyword evidence="6" id="KW-1185">Reference proteome</keyword>
<dbReference type="Proteomes" id="UP001296943">
    <property type="component" value="Unassembled WGS sequence"/>
</dbReference>
<evidence type="ECO:0000313" key="6">
    <source>
        <dbReference type="Proteomes" id="UP001296943"/>
    </source>
</evidence>
<feature type="domain" description="HTH arsR-type" evidence="4">
    <location>
        <begin position="14"/>
        <end position="119"/>
    </location>
</feature>
<dbReference type="PANTHER" id="PTHR33154">
    <property type="entry name" value="TRANSCRIPTIONAL REGULATOR, ARSR FAMILY"/>
    <property type="match status" value="1"/>
</dbReference>
<evidence type="ECO:0000256" key="3">
    <source>
        <dbReference type="ARBA" id="ARBA00023163"/>
    </source>
</evidence>
<dbReference type="InterPro" id="IPR036388">
    <property type="entry name" value="WH-like_DNA-bd_sf"/>
</dbReference>
<evidence type="ECO:0000256" key="1">
    <source>
        <dbReference type="ARBA" id="ARBA00023015"/>
    </source>
</evidence>